<organism evidence="1 2">
    <name type="scientific">Kitasatospora paranensis</name>
    <dbReference type="NCBI Taxonomy" id="258053"/>
    <lineage>
        <taxon>Bacteria</taxon>
        <taxon>Bacillati</taxon>
        <taxon>Actinomycetota</taxon>
        <taxon>Actinomycetes</taxon>
        <taxon>Kitasatosporales</taxon>
        <taxon>Streptomycetaceae</taxon>
        <taxon>Kitasatospora</taxon>
    </lineage>
</organism>
<reference evidence="2" key="1">
    <citation type="journal article" date="2019" name="Int. J. Syst. Evol. Microbiol.">
        <title>The Global Catalogue of Microorganisms (GCM) 10K type strain sequencing project: providing services to taxonomists for standard genome sequencing and annotation.</title>
        <authorList>
            <consortium name="The Broad Institute Genomics Platform"/>
            <consortium name="The Broad Institute Genome Sequencing Center for Infectious Disease"/>
            <person name="Wu L."/>
            <person name="Ma J."/>
        </authorList>
    </citation>
    <scope>NUCLEOTIDE SEQUENCE [LARGE SCALE GENOMIC DNA]</scope>
    <source>
        <strain evidence="2">CGMCC 1.12859</strain>
    </source>
</reference>
<comment type="caution">
    <text evidence="1">The sequence shown here is derived from an EMBL/GenBank/DDBJ whole genome shotgun (WGS) entry which is preliminary data.</text>
</comment>
<proteinExistence type="predicted"/>
<feature type="non-terminal residue" evidence="1">
    <location>
        <position position="66"/>
    </location>
</feature>
<evidence type="ECO:0000313" key="2">
    <source>
        <dbReference type="Proteomes" id="UP001596435"/>
    </source>
</evidence>
<gene>
    <name evidence="1" type="ORF">ACFQMG_33045</name>
</gene>
<dbReference type="EMBL" id="JBHTAJ010000100">
    <property type="protein sequence ID" value="MFC7184390.1"/>
    <property type="molecule type" value="Genomic_DNA"/>
</dbReference>
<protein>
    <submittedName>
        <fullName evidence="1">Uncharacterized protein</fullName>
    </submittedName>
</protein>
<evidence type="ECO:0000313" key="1">
    <source>
        <dbReference type="EMBL" id="MFC7184390.1"/>
    </source>
</evidence>
<dbReference type="Proteomes" id="UP001596435">
    <property type="component" value="Unassembled WGS sequence"/>
</dbReference>
<sequence>MCSSDSLDSFYGTDGRPTVGETDQSVAAALVGASPRFLLAKDGWLTGVAGLWFLISIRARRPLLFH</sequence>
<name>A0ABW2G8W4_9ACTN</name>
<accession>A0ABW2G8W4</accession>
<keyword evidence="2" id="KW-1185">Reference proteome</keyword>